<gene>
    <name evidence="1" type="ORF">GMARGA_LOCUS34610</name>
</gene>
<proteinExistence type="predicted"/>
<sequence>MDRLDSDKMILLSILNVSSSIGYLELNSNNPFDQPRIHLNFLEKSGNLYRIISLLKLYCEIFKQPPMNDISDEDWKKFVLEK</sequence>
<feature type="non-terminal residue" evidence="1">
    <location>
        <position position="82"/>
    </location>
</feature>
<dbReference type="EMBL" id="CAJVQB010061258">
    <property type="protein sequence ID" value="CAG8839794.1"/>
    <property type="molecule type" value="Genomic_DNA"/>
</dbReference>
<dbReference type="Gene3D" id="3.30.560.10">
    <property type="entry name" value="Glucose Oxidase, domain 3"/>
    <property type="match status" value="1"/>
</dbReference>
<accession>A0ABN7WUZ3</accession>
<name>A0ABN7WUZ3_GIGMA</name>
<keyword evidence="2" id="KW-1185">Reference proteome</keyword>
<reference evidence="1 2" key="1">
    <citation type="submission" date="2021-06" db="EMBL/GenBank/DDBJ databases">
        <authorList>
            <person name="Kallberg Y."/>
            <person name="Tangrot J."/>
            <person name="Rosling A."/>
        </authorList>
    </citation>
    <scope>NUCLEOTIDE SEQUENCE [LARGE SCALE GENOMIC DNA]</scope>
    <source>
        <strain evidence="1 2">120-4 pot B 10/14</strain>
    </source>
</reference>
<dbReference type="SUPFAM" id="SSF54373">
    <property type="entry name" value="FAD-linked reductases, C-terminal domain"/>
    <property type="match status" value="1"/>
</dbReference>
<protein>
    <submittedName>
        <fullName evidence="1">19919_t:CDS:1</fullName>
    </submittedName>
</protein>
<evidence type="ECO:0000313" key="2">
    <source>
        <dbReference type="Proteomes" id="UP000789901"/>
    </source>
</evidence>
<comment type="caution">
    <text evidence="1">The sequence shown here is derived from an EMBL/GenBank/DDBJ whole genome shotgun (WGS) entry which is preliminary data.</text>
</comment>
<dbReference type="Proteomes" id="UP000789901">
    <property type="component" value="Unassembled WGS sequence"/>
</dbReference>
<organism evidence="1 2">
    <name type="scientific">Gigaspora margarita</name>
    <dbReference type="NCBI Taxonomy" id="4874"/>
    <lineage>
        <taxon>Eukaryota</taxon>
        <taxon>Fungi</taxon>
        <taxon>Fungi incertae sedis</taxon>
        <taxon>Mucoromycota</taxon>
        <taxon>Glomeromycotina</taxon>
        <taxon>Glomeromycetes</taxon>
        <taxon>Diversisporales</taxon>
        <taxon>Gigasporaceae</taxon>
        <taxon>Gigaspora</taxon>
    </lineage>
</organism>
<evidence type="ECO:0000313" key="1">
    <source>
        <dbReference type="EMBL" id="CAG8839794.1"/>
    </source>
</evidence>